<dbReference type="InterPro" id="IPR050346">
    <property type="entry name" value="FMO-like"/>
</dbReference>
<dbReference type="PRINTS" id="PR00419">
    <property type="entry name" value="ADXRDTASE"/>
</dbReference>
<dbReference type="SUPFAM" id="SSF51905">
    <property type="entry name" value="FAD/NAD(P)-binding domain"/>
    <property type="match status" value="2"/>
</dbReference>
<evidence type="ECO:0000256" key="3">
    <source>
        <dbReference type="ARBA" id="ARBA00022827"/>
    </source>
</evidence>
<dbReference type="InterPro" id="IPR020946">
    <property type="entry name" value="Flavin_mOase-like"/>
</dbReference>
<dbReference type="GO" id="GO:0050661">
    <property type="term" value="F:NADP binding"/>
    <property type="evidence" value="ECO:0007669"/>
    <property type="project" value="InterPro"/>
</dbReference>
<feature type="region of interest" description="Disordered" evidence="5">
    <location>
        <begin position="512"/>
        <end position="565"/>
    </location>
</feature>
<keyword evidence="4" id="KW-0560">Oxidoreductase</keyword>
<protein>
    <recommendedName>
        <fullName evidence="8">Dimethylaniline monooxygenase</fullName>
    </recommendedName>
</protein>
<proteinExistence type="inferred from homology"/>
<dbReference type="Proteomes" id="UP000070501">
    <property type="component" value="Unassembled WGS sequence"/>
</dbReference>
<keyword evidence="7" id="KW-1185">Reference proteome</keyword>
<keyword evidence="2" id="KW-0285">Flavoprotein</keyword>
<dbReference type="Pfam" id="PF00743">
    <property type="entry name" value="FMO-like"/>
    <property type="match status" value="2"/>
</dbReference>
<name>A0A136JBN4_9PEZI</name>
<dbReference type="Gene3D" id="3.50.50.60">
    <property type="entry name" value="FAD/NAD(P)-binding domain"/>
    <property type="match status" value="2"/>
</dbReference>
<organism evidence="6 7">
    <name type="scientific">Microdochium bolleyi</name>
    <dbReference type="NCBI Taxonomy" id="196109"/>
    <lineage>
        <taxon>Eukaryota</taxon>
        <taxon>Fungi</taxon>
        <taxon>Dikarya</taxon>
        <taxon>Ascomycota</taxon>
        <taxon>Pezizomycotina</taxon>
        <taxon>Sordariomycetes</taxon>
        <taxon>Xylariomycetidae</taxon>
        <taxon>Xylariales</taxon>
        <taxon>Microdochiaceae</taxon>
        <taxon>Microdochium</taxon>
    </lineage>
</organism>
<comment type="similarity">
    <text evidence="1">Belongs to the FMO family.</text>
</comment>
<evidence type="ECO:0000256" key="2">
    <source>
        <dbReference type="ARBA" id="ARBA00022630"/>
    </source>
</evidence>
<dbReference type="OrthoDB" id="66881at2759"/>
<evidence type="ECO:0000256" key="1">
    <source>
        <dbReference type="ARBA" id="ARBA00009183"/>
    </source>
</evidence>
<evidence type="ECO:0008006" key="8">
    <source>
        <dbReference type="Google" id="ProtNLM"/>
    </source>
</evidence>
<dbReference type="InParanoid" id="A0A136JBN4"/>
<dbReference type="InterPro" id="IPR036188">
    <property type="entry name" value="FAD/NAD-bd_sf"/>
</dbReference>
<dbReference type="AlphaFoldDB" id="A0A136JBN4"/>
<dbReference type="EMBL" id="KQ964247">
    <property type="protein sequence ID" value="KXJ94545.1"/>
    <property type="molecule type" value="Genomic_DNA"/>
</dbReference>
<dbReference type="GO" id="GO:0050660">
    <property type="term" value="F:flavin adenine dinucleotide binding"/>
    <property type="evidence" value="ECO:0007669"/>
    <property type="project" value="InterPro"/>
</dbReference>
<feature type="compositionally biased region" description="Low complexity" evidence="5">
    <location>
        <begin position="526"/>
        <end position="535"/>
    </location>
</feature>
<sequence>MGSVTPSAAPGASDNKPKRRIAVVGAGPSGAITVDALVREACFDVIRVFERREGPGGCWLDDTNLGTAKNGVGSQDVPSAGGPSAQPVPHPDLGPDVLAALAARRADAPVEVPSEDLLLGGTNSSTATGLSPELQAEAARLRAQRGTLPRFAESSIYPYLETNVDVVTMQYSQEPIVASPSARSVAMHGPDTPFRHWTAMRQYVEGLVRRKGYEELIEYNTTVERAEKVGEEWKLTLRKEVVVGEAEGVKKKMEDVWWVEWFDGLVVASGHFSVPYIPHVEGLEDLVRDRPGSVLHSKQFRGRDAFKDKRVVVVGASVSAADIAFDLVGAAKSPVHAVMADRNANPFFGDGAFHHPGIARHPTILRIEVEPPTTTTTDAGSRHRRVVHFIDGSSASDVDHIIFGTGYTWSLPFLPSIPTRNNRVPDLYQHVVYTRDPSLLFVGGVGAGLTFKIFEWQAVLAARVLAGRAKLPAREEQERWEAERIAARGDGKGFLTIAPDFEEYFETLRAMAGPGEGESGETDLRSSSPSTSSSSWIQGAAGVEGKKTATSAGVGRPLPPFDPAWQDAFMAGHERRKDMWRRRIEEDAKTWPGQSS</sequence>
<dbReference type="GO" id="GO:0004499">
    <property type="term" value="F:N,N-dimethylaniline monooxygenase activity"/>
    <property type="evidence" value="ECO:0007669"/>
    <property type="project" value="InterPro"/>
</dbReference>
<gene>
    <name evidence="6" type="ORF">Micbo1qcDRAFT_232013</name>
</gene>
<reference evidence="7" key="1">
    <citation type="submission" date="2016-02" db="EMBL/GenBank/DDBJ databases">
        <title>Draft genome sequence of Microdochium bolleyi, a fungal endophyte of beachgrass.</title>
        <authorList>
            <consortium name="DOE Joint Genome Institute"/>
            <person name="David A.S."/>
            <person name="May G."/>
            <person name="Haridas S."/>
            <person name="Lim J."/>
            <person name="Wang M."/>
            <person name="Labutti K."/>
            <person name="Lipzen A."/>
            <person name="Barry K."/>
            <person name="Grigoriev I.V."/>
        </authorList>
    </citation>
    <scope>NUCLEOTIDE SEQUENCE [LARGE SCALE GENOMIC DNA]</scope>
    <source>
        <strain evidence="7">J235TASD1</strain>
    </source>
</reference>
<evidence type="ECO:0000256" key="4">
    <source>
        <dbReference type="ARBA" id="ARBA00023002"/>
    </source>
</evidence>
<evidence type="ECO:0000256" key="5">
    <source>
        <dbReference type="SAM" id="MobiDB-lite"/>
    </source>
</evidence>
<accession>A0A136JBN4</accession>
<dbReference type="PANTHER" id="PTHR23023">
    <property type="entry name" value="DIMETHYLANILINE MONOOXYGENASE"/>
    <property type="match status" value="1"/>
</dbReference>
<keyword evidence="3" id="KW-0274">FAD</keyword>
<evidence type="ECO:0000313" key="6">
    <source>
        <dbReference type="EMBL" id="KXJ94545.1"/>
    </source>
</evidence>
<evidence type="ECO:0000313" key="7">
    <source>
        <dbReference type="Proteomes" id="UP000070501"/>
    </source>
</evidence>